<dbReference type="EMBL" id="VKHP01000162">
    <property type="protein sequence ID" value="NEV00129.1"/>
    <property type="molecule type" value="Genomic_DNA"/>
</dbReference>
<keyword evidence="1" id="KW-0472">Membrane</keyword>
<dbReference type="InterPro" id="IPR050879">
    <property type="entry name" value="Acyltransferase_3"/>
</dbReference>
<evidence type="ECO:0000256" key="1">
    <source>
        <dbReference type="SAM" id="Phobius"/>
    </source>
</evidence>
<dbReference type="PANTHER" id="PTHR23028:SF53">
    <property type="entry name" value="ACYL_TRANSF_3 DOMAIN-CONTAINING PROTEIN"/>
    <property type="match status" value="1"/>
</dbReference>
<accession>A0A6P1BP56</accession>
<dbReference type="GO" id="GO:0009103">
    <property type="term" value="P:lipopolysaccharide biosynthetic process"/>
    <property type="evidence" value="ECO:0007669"/>
    <property type="project" value="TreeGrafter"/>
</dbReference>
<dbReference type="AlphaFoldDB" id="A0A6P1BP56"/>
<evidence type="ECO:0000313" key="3">
    <source>
        <dbReference type="EMBL" id="NEV00129.1"/>
    </source>
</evidence>
<feature type="transmembrane region" description="Helical" evidence="1">
    <location>
        <begin position="147"/>
        <end position="166"/>
    </location>
</feature>
<organism evidence="3 4">
    <name type="scientific">Bradyrhizobium uaiense</name>
    <dbReference type="NCBI Taxonomy" id="2594946"/>
    <lineage>
        <taxon>Bacteria</taxon>
        <taxon>Pseudomonadati</taxon>
        <taxon>Pseudomonadota</taxon>
        <taxon>Alphaproteobacteria</taxon>
        <taxon>Hyphomicrobiales</taxon>
        <taxon>Nitrobacteraceae</taxon>
        <taxon>Bradyrhizobium</taxon>
    </lineage>
</organism>
<feature type="transmembrane region" description="Helical" evidence="1">
    <location>
        <begin position="97"/>
        <end position="114"/>
    </location>
</feature>
<feature type="transmembrane region" description="Helical" evidence="1">
    <location>
        <begin position="24"/>
        <end position="40"/>
    </location>
</feature>
<comment type="caution">
    <text evidence="3">The sequence shown here is derived from an EMBL/GenBank/DDBJ whole genome shotgun (WGS) entry which is preliminary data.</text>
</comment>
<feature type="transmembrane region" description="Helical" evidence="1">
    <location>
        <begin position="178"/>
        <end position="195"/>
    </location>
</feature>
<dbReference type="Pfam" id="PF01757">
    <property type="entry name" value="Acyl_transf_3"/>
    <property type="match status" value="1"/>
</dbReference>
<proteinExistence type="predicted"/>
<feature type="domain" description="Acyltransferase 3" evidence="2">
    <location>
        <begin position="20"/>
        <end position="353"/>
    </location>
</feature>
<evidence type="ECO:0000313" key="4">
    <source>
        <dbReference type="Proteomes" id="UP000468531"/>
    </source>
</evidence>
<dbReference type="PANTHER" id="PTHR23028">
    <property type="entry name" value="ACETYLTRANSFERASE"/>
    <property type="match status" value="1"/>
</dbReference>
<gene>
    <name evidence="3" type="ORF">FNJ47_31015</name>
</gene>
<dbReference type="InterPro" id="IPR002656">
    <property type="entry name" value="Acyl_transf_3_dom"/>
</dbReference>
<sequence>MRPDPVLVEGELALKRDRIGELDGLRAIALLIVVVWHYFGTPDGPEGWPWKLLHVGRFGVDLFFILSGYLITDILLRHRAAERYYSAFYGRRAFRIWPLYYLMCGVALIGWYFSLSPHLFDTRGVPGWLYLFGLQNFGMAKAQTDGAYWLAVTWSLAIEEQFYLLFPLLVRNIPPERLFAILLVPILICPIGRLIDSPLPDLYGWYVLPQFRFDSLAIGALIAWWRLYRKPDAEVSRRVADILKWSSLSLPLLWLFGWKRWSVALSHTQVEIFFGSLLFVVLDNRGSPKLALLRSSVANFFAKTSYAAYLTHHVIAYLLFAVLHQPRTVASLAGVSLTFGALALTFGLCALSYRYFERPLLDFAHRRFTFG</sequence>
<keyword evidence="1" id="KW-1133">Transmembrane helix</keyword>
<name>A0A6P1BP56_9BRAD</name>
<feature type="transmembrane region" description="Helical" evidence="1">
    <location>
        <begin position="52"/>
        <end position="76"/>
    </location>
</feature>
<feature type="transmembrane region" description="Helical" evidence="1">
    <location>
        <begin position="207"/>
        <end position="227"/>
    </location>
</feature>
<feature type="transmembrane region" description="Helical" evidence="1">
    <location>
        <begin position="329"/>
        <end position="356"/>
    </location>
</feature>
<evidence type="ECO:0000259" key="2">
    <source>
        <dbReference type="Pfam" id="PF01757"/>
    </source>
</evidence>
<feature type="transmembrane region" description="Helical" evidence="1">
    <location>
        <begin position="304"/>
        <end position="323"/>
    </location>
</feature>
<keyword evidence="4" id="KW-1185">Reference proteome</keyword>
<reference evidence="3 4" key="1">
    <citation type="journal article" date="2020" name="Arch. Microbiol.">
        <title>Bradyrhizobium uaiense sp. nov., a new highly efficient cowpea symbiont.</title>
        <authorList>
            <person name="Cabral Michel D."/>
            <person name="Azarias Guimaraes A."/>
            <person name="Martins da Costa E."/>
            <person name="Soares de Carvalho T."/>
            <person name="Balsanelli E."/>
            <person name="Willems A."/>
            <person name="Maltempi de Souza E."/>
            <person name="de Souza Moreira F.M."/>
        </authorList>
    </citation>
    <scope>NUCLEOTIDE SEQUENCE [LARGE SCALE GENOMIC DNA]</scope>
    <source>
        <strain evidence="3 4">UFLA 03-164</strain>
    </source>
</reference>
<dbReference type="GO" id="GO:0016020">
    <property type="term" value="C:membrane"/>
    <property type="evidence" value="ECO:0007669"/>
    <property type="project" value="TreeGrafter"/>
</dbReference>
<dbReference type="Proteomes" id="UP000468531">
    <property type="component" value="Unassembled WGS sequence"/>
</dbReference>
<keyword evidence="3" id="KW-0808">Transferase</keyword>
<dbReference type="GO" id="GO:0016747">
    <property type="term" value="F:acyltransferase activity, transferring groups other than amino-acyl groups"/>
    <property type="evidence" value="ECO:0007669"/>
    <property type="project" value="InterPro"/>
</dbReference>
<keyword evidence="3" id="KW-0012">Acyltransferase</keyword>
<keyword evidence="1" id="KW-0812">Transmembrane</keyword>
<protein>
    <submittedName>
        <fullName evidence="3">Acyltransferase</fullName>
    </submittedName>
</protein>